<evidence type="ECO:0000256" key="1">
    <source>
        <dbReference type="SAM" id="MobiDB-lite"/>
    </source>
</evidence>
<feature type="compositionally biased region" description="Low complexity" evidence="1">
    <location>
        <begin position="129"/>
        <end position="142"/>
    </location>
</feature>
<reference evidence="4" key="1">
    <citation type="submission" date="2016-11" db="UniProtKB">
        <authorList>
            <consortium name="WormBaseParasite"/>
        </authorList>
    </citation>
    <scope>IDENTIFICATION</scope>
</reference>
<name>A0A1I7V249_9PELO</name>
<feature type="domain" description="F-box" evidence="2">
    <location>
        <begin position="152"/>
        <end position="190"/>
    </location>
</feature>
<feature type="region of interest" description="Disordered" evidence="1">
    <location>
        <begin position="1"/>
        <end position="83"/>
    </location>
</feature>
<dbReference type="InterPro" id="IPR042317">
    <property type="entry name" value="She-1-like"/>
</dbReference>
<sequence>MEDQNAVETEQEVKEPAKVTQGQEAVNEQEFPPVSVPDDVKAKEQEVQDAIQAPEVTEAQKDSAEQGAAPAPNVTETSSAPVLAPKATEAPIALILAPTLEPQSSPEAQDTPADSQPTLQVIPALETPEAPADGSAASAPPAEEIEEETPTWSGIPIIIKEKILRKMSYKTRFRLRVCSKKDRDLVDNAPISFTCIRFEAFLGIDRRLAGCELTLSRRGCLRDTTINGLEAINHFANIFNRPRANCENLSFDNGYLHMENSPMKLLLLKFKSMGPEFKIRAKNVNILRVGNREYFYLELFKVLHPDYIYDIKHMQLFSIEGMQKLAETEAFRNAKSIRCRQPQSMPIDWVLNAEKIDMVIRTLTGEDIQKLIDRFTMRERLKAGHGFTLMTGSDLVVETIPSVDAPQVPERDHRDLHPHIQRFPTSSPDLVFILKLGSSQVAGYVCRTLHQDADFKRFLRTGLGSFQNMRDRNGRDYQFEATPPTPPPRHEDSLNLIDPNNPNPVFVPPNFNGPPGPFRRRPRAVQPQPAPALFQPQPARNPLVPGQRYQPRYHPSMRQRPPLPLFYAVDLAASNHDRSDPEADRAAARRILGLPESPPRPLTVPLPSNLVGVQIPEAEGPLPPNAEAVQEPPRILNIRDLPPGAVLRPWPQRLPLPPHIALQANFPAHMIFQAELPVRPP</sequence>
<dbReference type="Proteomes" id="UP000095282">
    <property type="component" value="Unplaced"/>
</dbReference>
<dbReference type="WBParaSite" id="Csp11.Scaffold630.g21638.t1">
    <property type="protein sequence ID" value="Csp11.Scaffold630.g21638.t1"/>
    <property type="gene ID" value="Csp11.Scaffold630.g21638"/>
</dbReference>
<organism evidence="3 4">
    <name type="scientific">Caenorhabditis tropicalis</name>
    <dbReference type="NCBI Taxonomy" id="1561998"/>
    <lineage>
        <taxon>Eukaryota</taxon>
        <taxon>Metazoa</taxon>
        <taxon>Ecdysozoa</taxon>
        <taxon>Nematoda</taxon>
        <taxon>Chromadorea</taxon>
        <taxon>Rhabditida</taxon>
        <taxon>Rhabditina</taxon>
        <taxon>Rhabditomorpha</taxon>
        <taxon>Rhabditoidea</taxon>
        <taxon>Rhabditidae</taxon>
        <taxon>Peloderinae</taxon>
        <taxon>Caenorhabditis</taxon>
    </lineage>
</organism>
<dbReference type="InterPro" id="IPR001810">
    <property type="entry name" value="F-box_dom"/>
</dbReference>
<protein>
    <submittedName>
        <fullName evidence="4">F-box domain-containing protein</fullName>
    </submittedName>
</protein>
<dbReference type="Pfam" id="PF00646">
    <property type="entry name" value="F-box"/>
    <property type="match status" value="1"/>
</dbReference>
<dbReference type="AlphaFoldDB" id="A0A1I7V249"/>
<evidence type="ECO:0000313" key="3">
    <source>
        <dbReference type="Proteomes" id="UP000095282"/>
    </source>
</evidence>
<evidence type="ECO:0000313" key="4">
    <source>
        <dbReference type="WBParaSite" id="Csp11.Scaffold630.g21638.t1"/>
    </source>
</evidence>
<dbReference type="PANTHER" id="PTHR31006">
    <property type="entry name" value="F-BOX DOMAIN-CONTAINING PROTEIN-RELATED-RELATED"/>
    <property type="match status" value="1"/>
</dbReference>
<dbReference type="eggNOG" id="ENOG502TIHP">
    <property type="taxonomic scope" value="Eukaryota"/>
</dbReference>
<keyword evidence="3" id="KW-1185">Reference proteome</keyword>
<feature type="region of interest" description="Disordered" evidence="1">
    <location>
        <begin position="129"/>
        <end position="150"/>
    </location>
</feature>
<evidence type="ECO:0000259" key="2">
    <source>
        <dbReference type="Pfam" id="PF00646"/>
    </source>
</evidence>
<accession>A0A1I7V249</accession>
<proteinExistence type="predicted"/>